<dbReference type="GO" id="GO:0046872">
    <property type="term" value="F:metal ion binding"/>
    <property type="evidence" value="ECO:0007669"/>
    <property type="project" value="UniProtKB-KW"/>
</dbReference>
<dbReference type="SFLD" id="SFLDS00029">
    <property type="entry name" value="Radical_SAM"/>
    <property type="match status" value="1"/>
</dbReference>
<name>E4SFT1_CALK2</name>
<dbReference type="NCBIfam" id="TIGR04085">
    <property type="entry name" value="rSAM_more_4Fe4S"/>
    <property type="match status" value="1"/>
</dbReference>
<dbReference type="InterPro" id="IPR013785">
    <property type="entry name" value="Aldolase_TIM"/>
</dbReference>
<dbReference type="PATRIC" id="fig|632348.3.peg.1854"/>
<dbReference type="EMBL" id="CP002330">
    <property type="protein sequence ID" value="ADQ46606.1"/>
    <property type="molecule type" value="Genomic_DNA"/>
</dbReference>
<keyword evidence="4" id="KW-0479">Metal-binding</keyword>
<dbReference type="Gene3D" id="3.20.20.70">
    <property type="entry name" value="Aldolase class I"/>
    <property type="match status" value="1"/>
</dbReference>
<evidence type="ECO:0000256" key="3">
    <source>
        <dbReference type="ARBA" id="ARBA00022691"/>
    </source>
</evidence>
<comment type="cofactor">
    <cofactor evidence="1">
        <name>[4Fe-4S] cluster</name>
        <dbReference type="ChEBI" id="CHEBI:49883"/>
    </cofactor>
</comment>
<dbReference type="GO" id="GO:0003824">
    <property type="term" value="F:catalytic activity"/>
    <property type="evidence" value="ECO:0007669"/>
    <property type="project" value="InterPro"/>
</dbReference>
<evidence type="ECO:0000256" key="5">
    <source>
        <dbReference type="ARBA" id="ARBA00023004"/>
    </source>
</evidence>
<evidence type="ECO:0000259" key="7">
    <source>
        <dbReference type="PROSITE" id="PS51918"/>
    </source>
</evidence>
<feature type="domain" description="Radical SAM core" evidence="7">
    <location>
        <begin position="19"/>
        <end position="236"/>
    </location>
</feature>
<sequence>MEVDKIVNVYRILSKIIEDNYPVEIVCEITRKCTWDCRFCYIEKHEEGELKTDEYFNILDELSSMGTFVVTITGGEPLLRNDIFDIANYARKKGMGLILYTNGELIQDSVVAKDITRLFGKIEISIHAGEPSIHDFLVRKEGAWEKALNAVYLLKIYNANLVIKTVVTKQGLPSLKKLEEIVSKLNVEWFADVEIAPTYSGDYFKRSMYMLNFDEVKTFRSMFEKFSRTIKENSSKKRITCKAGRSSFFIDYKGYVYPCPEFVIDKEHYIKNVDNLKEKSFKEIINGNTLIEEIRKVKDHAFQKCLRCELLHDCVVCIAKNYKYWNDITYPSPLVCIQTLFNNIYRDKLTPFLFR</sequence>
<dbReference type="OrthoDB" id="9808591at2"/>
<evidence type="ECO:0000313" key="8">
    <source>
        <dbReference type="EMBL" id="ADQ46606.1"/>
    </source>
</evidence>
<evidence type="ECO:0000256" key="6">
    <source>
        <dbReference type="ARBA" id="ARBA00023014"/>
    </source>
</evidence>
<accession>E4SFT1</accession>
<dbReference type="GO" id="GO:0051539">
    <property type="term" value="F:4 iron, 4 sulfur cluster binding"/>
    <property type="evidence" value="ECO:0007669"/>
    <property type="project" value="UniProtKB-KW"/>
</dbReference>
<dbReference type="PIRSF" id="PIRSF037420">
    <property type="entry name" value="PQQ_syn_pqqE"/>
    <property type="match status" value="1"/>
</dbReference>
<dbReference type="HOGENOM" id="CLU_009273_4_2_9"/>
<dbReference type="Pfam" id="PF13186">
    <property type="entry name" value="SPASM"/>
    <property type="match status" value="1"/>
</dbReference>
<dbReference type="SFLD" id="SFLDG01067">
    <property type="entry name" value="SPASM/twitch_domain_containing"/>
    <property type="match status" value="1"/>
</dbReference>
<dbReference type="Pfam" id="PF04055">
    <property type="entry name" value="Radical_SAM"/>
    <property type="match status" value="1"/>
</dbReference>
<dbReference type="CDD" id="cd21109">
    <property type="entry name" value="SPASM"/>
    <property type="match status" value="1"/>
</dbReference>
<proteinExistence type="predicted"/>
<evidence type="ECO:0000256" key="2">
    <source>
        <dbReference type="ARBA" id="ARBA00022485"/>
    </source>
</evidence>
<keyword evidence="5" id="KW-0408">Iron</keyword>
<keyword evidence="2" id="KW-0004">4Fe-4S</keyword>
<dbReference type="PANTHER" id="PTHR11228">
    <property type="entry name" value="RADICAL SAM DOMAIN PROTEIN"/>
    <property type="match status" value="1"/>
</dbReference>
<keyword evidence="3" id="KW-0949">S-adenosyl-L-methionine</keyword>
<organism evidence="8 9">
    <name type="scientific">Caldicellulosiruptor kronotskyensis (strain DSM 18902 / VKM B-2412 / 2002)</name>
    <dbReference type="NCBI Taxonomy" id="632348"/>
    <lineage>
        <taxon>Bacteria</taxon>
        <taxon>Bacillati</taxon>
        <taxon>Bacillota</taxon>
        <taxon>Bacillota incertae sedis</taxon>
        <taxon>Caldicellulosiruptorales</taxon>
        <taxon>Caldicellulosiruptoraceae</taxon>
        <taxon>Caldicellulosiruptor</taxon>
    </lineage>
</organism>
<dbReference type="InterPro" id="IPR058240">
    <property type="entry name" value="rSAM_sf"/>
</dbReference>
<dbReference type="SUPFAM" id="SSF102114">
    <property type="entry name" value="Radical SAM enzymes"/>
    <property type="match status" value="1"/>
</dbReference>
<keyword evidence="9" id="KW-1185">Reference proteome</keyword>
<dbReference type="AlphaFoldDB" id="E4SFT1"/>
<gene>
    <name evidence="8" type="ordered locus">Calkro_1756</name>
</gene>
<dbReference type="InterPro" id="IPR017200">
    <property type="entry name" value="PqqE-like"/>
</dbReference>
<evidence type="ECO:0000313" key="9">
    <source>
        <dbReference type="Proteomes" id="UP000006835"/>
    </source>
</evidence>
<dbReference type="KEGG" id="ckn:Calkro_1756"/>
<reference evidence="8 9" key="2">
    <citation type="journal article" date="2011" name="J. Bacteriol.">
        <title>Complete genome sequences for the anaerobic, extremely thermophilic plant biomass-degrading bacteria Caldicellulosiruptor hydrothermalis, Caldicellulosiruptor kristjanssonii, Caldicellulosiruptor kronotskyensis, Caldicellulosiruptor owensenis, and Caldicellulosiruptor lactoaceticus.</title>
        <authorList>
            <person name="Blumer-Schuette S.E."/>
            <person name="Ozdemir I."/>
            <person name="Mistry D."/>
            <person name="Lucas S."/>
            <person name="Lapidus A."/>
            <person name="Cheng J.F."/>
            <person name="Goodwin L.A."/>
            <person name="Pitluck S."/>
            <person name="Land M.L."/>
            <person name="Hauser L.J."/>
            <person name="Woyke T."/>
            <person name="Mikhailova N."/>
            <person name="Pati A."/>
            <person name="Kyrpides N.C."/>
            <person name="Ivanova N."/>
            <person name="Detter J.C."/>
            <person name="Walston-Davenport K."/>
            <person name="Han S."/>
            <person name="Adams M.W."/>
            <person name="Kelly R.M."/>
        </authorList>
    </citation>
    <scope>NUCLEOTIDE SEQUENCE [LARGE SCALE GENOMIC DNA]</scope>
    <source>
        <strain evidence="9">DSM 18902 / VKM B-2412 / 2002</strain>
    </source>
</reference>
<evidence type="ECO:0000256" key="1">
    <source>
        <dbReference type="ARBA" id="ARBA00001966"/>
    </source>
</evidence>
<dbReference type="CDD" id="cd01335">
    <property type="entry name" value="Radical_SAM"/>
    <property type="match status" value="1"/>
</dbReference>
<dbReference type="InterPro" id="IPR023885">
    <property type="entry name" value="4Fe4S-binding_SPASM_dom"/>
</dbReference>
<dbReference type="InterPro" id="IPR007197">
    <property type="entry name" value="rSAM"/>
</dbReference>
<dbReference type="SFLD" id="SFLDG01386">
    <property type="entry name" value="main_SPASM_domain-containing"/>
    <property type="match status" value="1"/>
</dbReference>
<dbReference type="PROSITE" id="PS51918">
    <property type="entry name" value="RADICAL_SAM"/>
    <property type="match status" value="1"/>
</dbReference>
<reference key="1">
    <citation type="submission" date="2010-11" db="EMBL/GenBank/DDBJ databases">
        <title>Complete sequence of Caldicellulosiruptor kronotskyensis 2002.</title>
        <authorList>
            <consortium name="US DOE Joint Genome Institute"/>
            <person name="Lucas S."/>
            <person name="Copeland A."/>
            <person name="Lapidus A."/>
            <person name="Cheng J.-F."/>
            <person name="Bruce D."/>
            <person name="Goodwin L."/>
            <person name="Pitluck S."/>
            <person name="Davenport K."/>
            <person name="Detter J.C."/>
            <person name="Han C."/>
            <person name="Tapia R."/>
            <person name="Land M."/>
            <person name="Hauser L."/>
            <person name="Jeffries C."/>
            <person name="Kyrpides N."/>
            <person name="Ivanova N."/>
            <person name="Mikhailova N."/>
            <person name="Blumer-Schuette S.E."/>
            <person name="Kelly R.M."/>
            <person name="Woyke T."/>
        </authorList>
    </citation>
    <scope>NUCLEOTIDE SEQUENCE</scope>
    <source>
        <strain>2002</strain>
    </source>
</reference>
<evidence type="ECO:0000256" key="4">
    <source>
        <dbReference type="ARBA" id="ARBA00022723"/>
    </source>
</evidence>
<dbReference type="Proteomes" id="UP000006835">
    <property type="component" value="Chromosome"/>
</dbReference>
<dbReference type="InterPro" id="IPR050377">
    <property type="entry name" value="Radical_SAM_PqqE_MftC-like"/>
</dbReference>
<protein>
    <submittedName>
        <fullName evidence="8">Radical SAM domain protein</fullName>
    </submittedName>
</protein>
<keyword evidence="6" id="KW-0411">Iron-sulfur</keyword>
<dbReference type="PANTHER" id="PTHR11228:SF7">
    <property type="entry name" value="PQQA PEPTIDE CYCLASE"/>
    <property type="match status" value="1"/>
</dbReference>